<feature type="compositionally biased region" description="Low complexity" evidence="1">
    <location>
        <begin position="136"/>
        <end position="150"/>
    </location>
</feature>
<feature type="region of interest" description="Disordered" evidence="1">
    <location>
        <begin position="1"/>
        <end position="29"/>
    </location>
</feature>
<name>A0A5N6ALK9_9GAMM</name>
<dbReference type="RefSeq" id="WP_141483112.1">
    <property type="nucleotide sequence ID" value="NZ_CP029843.1"/>
</dbReference>
<evidence type="ECO:0000256" key="1">
    <source>
        <dbReference type="SAM" id="MobiDB-lite"/>
    </source>
</evidence>
<organism evidence="2 3">
    <name type="scientific">Marilutibacter maris</name>
    <dbReference type="NCBI Taxonomy" id="1605891"/>
    <lineage>
        <taxon>Bacteria</taxon>
        <taxon>Pseudomonadati</taxon>
        <taxon>Pseudomonadota</taxon>
        <taxon>Gammaproteobacteria</taxon>
        <taxon>Lysobacterales</taxon>
        <taxon>Lysobacteraceae</taxon>
        <taxon>Marilutibacter</taxon>
    </lineage>
</organism>
<feature type="compositionally biased region" description="Basic and acidic residues" evidence="1">
    <location>
        <begin position="19"/>
        <end position="29"/>
    </location>
</feature>
<sequence length="219" mass="24911">MPDQLPRDRPGQRAQCGEYHQDNDQRRHRERAEPFGLQWNPWLTIVVQEVFLQRAAFAVRYRIRALIAVTEEQGRAPQALRGRSASDYHCREFAACEYTMDQTSMPTRGLRASAWITTIAVVLPLIGGCADRDAARAPQTTTPAPATAPATDDRPLSKDQREAALNEIRRKRIEAAERERVMREQAQRERQALQQSGGKCIDGRAYRKEGNEWQEVGPC</sequence>
<reference evidence="2 3" key="1">
    <citation type="submission" date="2019-10" db="EMBL/GenBank/DDBJ databases">
        <title>Lysobacter alkalisoli sp. nov., isolated from saline-alkaline soil.</title>
        <authorList>
            <person name="Sun J.-Q."/>
        </authorList>
    </citation>
    <scope>NUCLEOTIDE SEQUENCE [LARGE SCALE GENOMIC DNA]</scope>
    <source>
        <strain evidence="2 3">KCTC 42381</strain>
    </source>
</reference>
<feature type="region of interest" description="Disordered" evidence="1">
    <location>
        <begin position="178"/>
        <end position="205"/>
    </location>
</feature>
<comment type="caution">
    <text evidence="2">The sequence shown here is derived from an EMBL/GenBank/DDBJ whole genome shotgun (WGS) entry which is preliminary data.</text>
</comment>
<gene>
    <name evidence="2" type="ORF">FKV24_016245</name>
</gene>
<evidence type="ECO:0000313" key="3">
    <source>
        <dbReference type="Proteomes" id="UP000320431"/>
    </source>
</evidence>
<dbReference type="AlphaFoldDB" id="A0A5N6ALK9"/>
<accession>A0A5N6ALK9</accession>
<feature type="compositionally biased region" description="Basic and acidic residues" evidence="1">
    <location>
        <begin position="178"/>
        <end position="191"/>
    </location>
</feature>
<feature type="compositionally biased region" description="Basic and acidic residues" evidence="1">
    <location>
        <begin position="151"/>
        <end position="162"/>
    </location>
</feature>
<feature type="compositionally biased region" description="Basic and acidic residues" evidence="1">
    <location>
        <begin position="1"/>
        <end position="11"/>
    </location>
</feature>
<feature type="region of interest" description="Disordered" evidence="1">
    <location>
        <begin position="134"/>
        <end position="162"/>
    </location>
</feature>
<dbReference type="EMBL" id="VICD02000284">
    <property type="protein sequence ID" value="KAB8168498.1"/>
    <property type="molecule type" value="Genomic_DNA"/>
</dbReference>
<dbReference type="Proteomes" id="UP000320431">
    <property type="component" value="Unassembled WGS sequence"/>
</dbReference>
<proteinExistence type="predicted"/>
<protein>
    <submittedName>
        <fullName evidence="2">Uncharacterized protein</fullName>
    </submittedName>
</protein>
<evidence type="ECO:0000313" key="2">
    <source>
        <dbReference type="EMBL" id="KAB8168498.1"/>
    </source>
</evidence>